<feature type="transmembrane region" description="Helical" evidence="1">
    <location>
        <begin position="12"/>
        <end position="30"/>
    </location>
</feature>
<gene>
    <name evidence="2" type="ORF">ORG12_02225</name>
</gene>
<evidence type="ECO:0008006" key="4">
    <source>
        <dbReference type="Google" id="ProtNLM"/>
    </source>
</evidence>
<keyword evidence="3" id="KW-1185">Reference proteome</keyword>
<protein>
    <recommendedName>
        <fullName evidence="4">DUF2892 domain-containing protein</fullName>
    </recommendedName>
</protein>
<dbReference type="EMBL" id="JAPJDE010000001">
    <property type="protein sequence ID" value="MCX2847484.1"/>
    <property type="molecule type" value="Genomic_DNA"/>
</dbReference>
<evidence type="ECO:0000256" key="1">
    <source>
        <dbReference type="SAM" id="Phobius"/>
    </source>
</evidence>
<proteinExistence type="predicted"/>
<keyword evidence="1" id="KW-0472">Membrane</keyword>
<accession>A0ABT3RXZ9</accession>
<keyword evidence="1" id="KW-0812">Transmembrane</keyword>
<reference evidence="2 3" key="1">
    <citation type="submission" date="2022-11" db="EMBL/GenBank/DDBJ databases">
        <title>Taxonomy of Curtobacterium flaccumfaciens.</title>
        <authorList>
            <person name="Osdaghi E."/>
            <person name="Taghavi S.M."/>
            <person name="Hamidizade M."/>
            <person name="Abachi H."/>
            <person name="Fazliarab A."/>
            <person name="Baeyen S."/>
            <person name="Portier P."/>
            <person name="Van Vaerenbergh J."/>
            <person name="Jacques M.-A."/>
        </authorList>
    </citation>
    <scope>NUCLEOTIDE SEQUENCE [LARGE SCALE GENOMIC DNA]</scope>
    <source>
        <strain evidence="2 3">LMG 3715</strain>
    </source>
</reference>
<comment type="caution">
    <text evidence="2">The sequence shown here is derived from an EMBL/GenBank/DDBJ whole genome shotgun (WGS) entry which is preliminary data.</text>
</comment>
<evidence type="ECO:0000313" key="3">
    <source>
        <dbReference type="Proteomes" id="UP001207276"/>
    </source>
</evidence>
<name>A0ABT3RXZ9_9MICO</name>
<sequence>MNDRILSTRRALIIVGVGVLVGVALTFTGAPSLGPLAAWCTAGLIALVEVWHKCWRQDADGTERLAREEFRDTGQ</sequence>
<evidence type="ECO:0000313" key="2">
    <source>
        <dbReference type="EMBL" id="MCX2847484.1"/>
    </source>
</evidence>
<dbReference type="Proteomes" id="UP001207276">
    <property type="component" value="Unassembled WGS sequence"/>
</dbReference>
<organism evidence="2 3">
    <name type="scientific">Curtobacterium poinsettiae</name>
    <dbReference type="NCBI Taxonomy" id="159612"/>
    <lineage>
        <taxon>Bacteria</taxon>
        <taxon>Bacillati</taxon>
        <taxon>Actinomycetota</taxon>
        <taxon>Actinomycetes</taxon>
        <taxon>Micrococcales</taxon>
        <taxon>Microbacteriaceae</taxon>
        <taxon>Curtobacterium</taxon>
    </lineage>
</organism>
<keyword evidence="1" id="KW-1133">Transmembrane helix</keyword>
<dbReference type="RefSeq" id="WP_214518986.1">
    <property type="nucleotide sequence ID" value="NZ_CP104934.1"/>
</dbReference>